<dbReference type="GO" id="GO:0008168">
    <property type="term" value="F:methyltransferase activity"/>
    <property type="evidence" value="ECO:0007669"/>
    <property type="project" value="UniProtKB-KW"/>
</dbReference>
<evidence type="ECO:0000313" key="1">
    <source>
        <dbReference type="EMBL" id="BAX81115.1"/>
    </source>
</evidence>
<dbReference type="PANTHER" id="PTHR46111:SF2">
    <property type="entry name" value="SAM-DEPENDENT METHYLTRANSFERASE"/>
    <property type="match status" value="1"/>
</dbReference>
<dbReference type="CDD" id="cd11649">
    <property type="entry name" value="RsmI_like"/>
    <property type="match status" value="1"/>
</dbReference>
<dbReference type="PANTHER" id="PTHR46111">
    <property type="entry name" value="RIBOSOMAL RNA SMALL SUBUNIT METHYLTRANSFERASE I"/>
    <property type="match status" value="1"/>
</dbReference>
<organism evidence="1 2">
    <name type="scientific">Labilibaculum antarcticum</name>
    <dbReference type="NCBI Taxonomy" id="1717717"/>
    <lineage>
        <taxon>Bacteria</taxon>
        <taxon>Pseudomonadati</taxon>
        <taxon>Bacteroidota</taxon>
        <taxon>Bacteroidia</taxon>
        <taxon>Marinilabiliales</taxon>
        <taxon>Marinifilaceae</taxon>
        <taxon>Labilibaculum</taxon>
    </lineage>
</organism>
<accession>A0A1Y1CL97</accession>
<dbReference type="KEGG" id="mbas:ALGA_2808"/>
<dbReference type="Proteomes" id="UP000218267">
    <property type="component" value="Chromosome"/>
</dbReference>
<evidence type="ECO:0000313" key="2">
    <source>
        <dbReference type="Proteomes" id="UP000218267"/>
    </source>
</evidence>
<dbReference type="SUPFAM" id="SSF53790">
    <property type="entry name" value="Tetrapyrrole methylase"/>
    <property type="match status" value="1"/>
</dbReference>
<proteinExistence type="predicted"/>
<dbReference type="GO" id="GO:0032259">
    <property type="term" value="P:methylation"/>
    <property type="evidence" value="ECO:0007669"/>
    <property type="project" value="UniProtKB-KW"/>
</dbReference>
<dbReference type="Gene3D" id="3.40.1010.10">
    <property type="entry name" value="Cobalt-precorrin-4 Transmethylase, Domain 1"/>
    <property type="match status" value="1"/>
</dbReference>
<dbReference type="InterPro" id="IPR008189">
    <property type="entry name" value="rRNA_ssu_MeTfrase_I"/>
</dbReference>
<keyword evidence="1" id="KW-0489">Methyltransferase</keyword>
<sequence length="235" mass="26453">MKGKLFLIPMTLGDTEIDQVIPNHIQQLIPDIKHFIVENIRTTRRYLKKVNQDINIDELTFYELNKHTSPKDISSYLNAITNHDIGIISEAGCPGVADPGADVVKIAHTKDIQVVPLVGPSSILLSLMGSGFNGQNFAFNGYLPIQAGDRSKKIKQLDNRSLNEGQTQMFIETPFRNMKMIEDLLQNCSPATKLCIAADITLESEYIKTMSIQAWKNKVPDLHKRPAIFLIHREK</sequence>
<dbReference type="InterPro" id="IPR014776">
    <property type="entry name" value="4pyrrole_Mease_sub2"/>
</dbReference>
<dbReference type="InterPro" id="IPR035996">
    <property type="entry name" value="4pyrrol_Methylase_sf"/>
</dbReference>
<keyword evidence="2" id="KW-1185">Reference proteome</keyword>
<dbReference type="Gene3D" id="3.30.950.10">
    <property type="entry name" value="Methyltransferase, Cobalt-precorrin-4 Transmethylase, Domain 2"/>
    <property type="match status" value="1"/>
</dbReference>
<dbReference type="InterPro" id="IPR014777">
    <property type="entry name" value="4pyrrole_Mease_sub1"/>
</dbReference>
<dbReference type="AlphaFoldDB" id="A0A1Y1CL97"/>
<dbReference type="OrthoDB" id="7061662at2"/>
<reference evidence="1 2" key="1">
    <citation type="journal article" date="2018" name="Mar. Genomics">
        <title>Complete genome sequence of Marinifilaceae bacterium strain SPP2, isolated from the Antarctic marine sediment.</title>
        <authorList>
            <person name="Watanabe M."/>
            <person name="Kojima H."/>
            <person name="Fukui M."/>
        </authorList>
    </citation>
    <scope>NUCLEOTIDE SEQUENCE [LARGE SCALE GENOMIC DNA]</scope>
    <source>
        <strain evidence="1 2">SPP2</strain>
    </source>
</reference>
<dbReference type="PIRSF" id="PIRSF005917">
    <property type="entry name" value="MTase_YraL"/>
    <property type="match status" value="1"/>
</dbReference>
<name>A0A1Y1CL97_9BACT</name>
<gene>
    <name evidence="1" type="ORF">ALGA_2808</name>
</gene>
<reference evidence="2" key="2">
    <citation type="journal article" date="2020" name="Antonie Van Leeuwenhoek">
        <title>Labilibaculum antarcticum sp. nov., a novel facultative anaerobic, psychrotorelant bacterium isolated from marine sediment of Antarctica.</title>
        <authorList>
            <person name="Watanabe M."/>
            <person name="Kojima H."/>
            <person name="Fukui M."/>
        </authorList>
    </citation>
    <scope>NUCLEOTIDE SEQUENCE [LARGE SCALE GENOMIC DNA]</scope>
    <source>
        <strain evidence="2">SPP2</strain>
    </source>
</reference>
<dbReference type="EMBL" id="AP018042">
    <property type="protein sequence ID" value="BAX81115.1"/>
    <property type="molecule type" value="Genomic_DNA"/>
</dbReference>
<dbReference type="RefSeq" id="WP_096430132.1">
    <property type="nucleotide sequence ID" value="NZ_AP018042.1"/>
</dbReference>
<protein>
    <submittedName>
        <fullName evidence="1">SAM-dependent methyltransferase</fullName>
    </submittedName>
</protein>
<keyword evidence="1" id="KW-0808">Transferase</keyword>